<dbReference type="GeneID" id="107220490"/>
<reference evidence="12" key="1">
    <citation type="submission" date="2025-08" db="UniProtKB">
        <authorList>
            <consortium name="RefSeq"/>
        </authorList>
    </citation>
    <scope>IDENTIFICATION</scope>
    <source>
        <tissue evidence="12">Thorax and Abdomen</tissue>
    </source>
</reference>
<name>A0A6J0BIK2_NEOLC</name>
<dbReference type="InterPro" id="IPR035427">
    <property type="entry name" value="Tim10-like_dom_sf"/>
</dbReference>
<keyword evidence="6 8" id="KW-0496">Mitochondrion</keyword>
<keyword evidence="1 8" id="KW-0813">Transport</keyword>
<dbReference type="GO" id="GO:0015031">
    <property type="term" value="P:protein transport"/>
    <property type="evidence" value="ECO:0007669"/>
    <property type="project" value="UniProtKB-KW"/>
</dbReference>
<feature type="region of interest" description="Disordered" evidence="9">
    <location>
        <begin position="80"/>
        <end position="111"/>
    </location>
</feature>
<evidence type="ECO:0000259" key="10">
    <source>
        <dbReference type="Pfam" id="PF02953"/>
    </source>
</evidence>
<evidence type="ECO:0000256" key="9">
    <source>
        <dbReference type="SAM" id="MobiDB-lite"/>
    </source>
</evidence>
<evidence type="ECO:0000256" key="8">
    <source>
        <dbReference type="RuleBase" id="RU367043"/>
    </source>
</evidence>
<dbReference type="InterPro" id="IPR004217">
    <property type="entry name" value="Tim10-like"/>
</dbReference>
<dbReference type="PANTHER" id="PTHR13172">
    <property type="entry name" value="MITOCHONDRIAL IMPORT INNER MEMBRANE TRANSLOCASE SUBUNIT TIM9B"/>
    <property type="match status" value="1"/>
</dbReference>
<gene>
    <name evidence="12" type="primary">LOC107220490</name>
</gene>
<protein>
    <recommendedName>
        <fullName evidence="8">Mitochondrial import inner membrane translocase subunit</fullName>
    </recommendedName>
</protein>
<keyword evidence="4 8" id="KW-0653">Protein transport</keyword>
<evidence type="ECO:0000313" key="11">
    <source>
        <dbReference type="Proteomes" id="UP000829291"/>
    </source>
</evidence>
<dbReference type="OrthoDB" id="1551503at2759"/>
<dbReference type="SUPFAM" id="SSF144122">
    <property type="entry name" value="Tim10-like"/>
    <property type="match status" value="1"/>
</dbReference>
<evidence type="ECO:0000256" key="1">
    <source>
        <dbReference type="ARBA" id="ARBA00022448"/>
    </source>
</evidence>
<evidence type="ECO:0000256" key="3">
    <source>
        <dbReference type="ARBA" id="ARBA00022833"/>
    </source>
</evidence>
<evidence type="ECO:0000256" key="4">
    <source>
        <dbReference type="ARBA" id="ARBA00022927"/>
    </source>
</evidence>
<keyword evidence="3" id="KW-0862">Zinc</keyword>
<sequence length="111" mass="12932">MDLREIRNFKDFLTLYNQISDTCFKRCTNTYNSRDMDVDEEACVNNCAQKHVKANTKMMKVYMEVLPVLMNKRTEEMNAAQAAAMAQQQQLQQDTQDTETSQNLRQSQPLV</sequence>
<keyword evidence="2" id="KW-0479">Metal-binding</keyword>
<evidence type="ECO:0000313" key="12">
    <source>
        <dbReference type="RefSeq" id="XP_015514589.1"/>
    </source>
</evidence>
<dbReference type="Gene3D" id="1.10.287.810">
    <property type="entry name" value="Mitochondrial import inner membrane translocase subunit tim13 like domains"/>
    <property type="match status" value="1"/>
</dbReference>
<keyword evidence="8" id="KW-0999">Mitochondrion inner membrane</keyword>
<dbReference type="Proteomes" id="UP000829291">
    <property type="component" value="Chromosome 4"/>
</dbReference>
<comment type="domain">
    <text evidence="8">The twin CX3C motif contains 4 conserved Cys residues that form 2 disulfide bonds in the mitochondrial intermembrane space.</text>
</comment>
<keyword evidence="11" id="KW-1185">Reference proteome</keyword>
<evidence type="ECO:0000256" key="6">
    <source>
        <dbReference type="ARBA" id="ARBA00023128"/>
    </source>
</evidence>
<dbReference type="RefSeq" id="XP_015514589.1">
    <property type="nucleotide sequence ID" value="XM_015659103.2"/>
</dbReference>
<keyword evidence="5 8" id="KW-0811">Translocation</keyword>
<dbReference type="AlphaFoldDB" id="A0A6J0BIK2"/>
<dbReference type="InterPro" id="IPR050673">
    <property type="entry name" value="Mito_inner_translocase_sub"/>
</dbReference>
<feature type="compositionally biased region" description="Polar residues" evidence="9">
    <location>
        <begin position="94"/>
        <end position="111"/>
    </location>
</feature>
<keyword evidence="7 8" id="KW-1015">Disulfide bond</keyword>
<keyword evidence="8" id="KW-0472">Membrane</keyword>
<comment type="function">
    <text evidence="8">Mitochondrial intermembrane chaperone that participates in the import and insertion of some multi-pass transmembrane proteins into the mitochondrial inner membrane. Also required for the transfer of beta-barrel precursors from the TOM complex to the sorting and assembly machinery (SAM complex) of the outer membrane. Acts as a chaperone-like protein that protects the hydrophobic precursors from aggregation and guide them through the mitochondrial intermembrane space.</text>
</comment>
<keyword evidence="8" id="KW-0143">Chaperone</keyword>
<feature type="domain" description="Tim10-like" evidence="10">
    <location>
        <begin position="4"/>
        <end position="63"/>
    </location>
</feature>
<feature type="compositionally biased region" description="Low complexity" evidence="9">
    <location>
        <begin position="80"/>
        <end position="93"/>
    </location>
</feature>
<organism evidence="12">
    <name type="scientific">Neodiprion lecontei</name>
    <name type="common">Redheaded pine sawfly</name>
    <dbReference type="NCBI Taxonomy" id="441921"/>
    <lineage>
        <taxon>Eukaryota</taxon>
        <taxon>Metazoa</taxon>
        <taxon>Ecdysozoa</taxon>
        <taxon>Arthropoda</taxon>
        <taxon>Hexapoda</taxon>
        <taxon>Insecta</taxon>
        <taxon>Pterygota</taxon>
        <taxon>Neoptera</taxon>
        <taxon>Endopterygota</taxon>
        <taxon>Hymenoptera</taxon>
        <taxon>Tenthredinoidea</taxon>
        <taxon>Diprionidae</taxon>
        <taxon>Diprioninae</taxon>
        <taxon>Neodiprion</taxon>
    </lineage>
</organism>
<evidence type="ECO:0000256" key="5">
    <source>
        <dbReference type="ARBA" id="ARBA00023010"/>
    </source>
</evidence>
<evidence type="ECO:0000256" key="2">
    <source>
        <dbReference type="ARBA" id="ARBA00022723"/>
    </source>
</evidence>
<dbReference type="GO" id="GO:0005743">
    <property type="term" value="C:mitochondrial inner membrane"/>
    <property type="evidence" value="ECO:0007669"/>
    <property type="project" value="UniProtKB-SubCell"/>
</dbReference>
<dbReference type="GO" id="GO:0046872">
    <property type="term" value="F:metal ion binding"/>
    <property type="evidence" value="ECO:0007669"/>
    <property type="project" value="UniProtKB-KW"/>
</dbReference>
<comment type="similarity">
    <text evidence="8">Belongs to the small Tim family.</text>
</comment>
<comment type="subcellular location">
    <subcellularLocation>
        <location evidence="8">Mitochondrion inner membrane</location>
        <topology evidence="8">Peripheral membrane protein</topology>
        <orientation evidence="8">Intermembrane side</orientation>
    </subcellularLocation>
</comment>
<comment type="subunit">
    <text evidence="8">Heterohexamer.</text>
</comment>
<proteinExistence type="inferred from homology"/>
<evidence type="ECO:0000256" key="7">
    <source>
        <dbReference type="ARBA" id="ARBA00023157"/>
    </source>
</evidence>
<dbReference type="Pfam" id="PF02953">
    <property type="entry name" value="zf-Tim10_DDP"/>
    <property type="match status" value="1"/>
</dbReference>
<accession>A0A6J0BIK2</accession>